<dbReference type="EMBL" id="JBDJNQ010000011">
    <property type="protein sequence ID" value="MEN5379644.1"/>
    <property type="molecule type" value="Genomic_DNA"/>
</dbReference>
<feature type="transmembrane region" description="Helical" evidence="5">
    <location>
        <begin position="80"/>
        <end position="98"/>
    </location>
</feature>
<keyword evidence="3 5" id="KW-1133">Transmembrane helix</keyword>
<keyword evidence="4 5" id="KW-0472">Membrane</keyword>
<evidence type="ECO:0000256" key="3">
    <source>
        <dbReference type="ARBA" id="ARBA00022989"/>
    </source>
</evidence>
<comment type="caution">
    <text evidence="6">The sequence shown here is derived from an EMBL/GenBank/DDBJ whole genome shotgun (WGS) entry which is preliminary data.</text>
</comment>
<protein>
    <submittedName>
        <fullName evidence="6">DoxX family membrane protein</fullName>
    </submittedName>
</protein>
<evidence type="ECO:0000256" key="5">
    <source>
        <dbReference type="SAM" id="Phobius"/>
    </source>
</evidence>
<dbReference type="RefSeq" id="WP_132841539.1">
    <property type="nucleotide sequence ID" value="NZ_JBDJNQ010000011.1"/>
</dbReference>
<feature type="transmembrane region" description="Helical" evidence="5">
    <location>
        <begin position="47"/>
        <end position="73"/>
    </location>
</feature>
<dbReference type="Pfam" id="PF07681">
    <property type="entry name" value="DoxX"/>
    <property type="match status" value="1"/>
</dbReference>
<evidence type="ECO:0000313" key="6">
    <source>
        <dbReference type="EMBL" id="MEN5379644.1"/>
    </source>
</evidence>
<name>A0ABV0C1N8_9SPHI</name>
<organism evidence="6 7">
    <name type="scientific">Sphingobacterium kitahiroshimense</name>
    <dbReference type="NCBI Taxonomy" id="470446"/>
    <lineage>
        <taxon>Bacteria</taxon>
        <taxon>Pseudomonadati</taxon>
        <taxon>Bacteroidota</taxon>
        <taxon>Sphingobacteriia</taxon>
        <taxon>Sphingobacteriales</taxon>
        <taxon>Sphingobacteriaceae</taxon>
        <taxon>Sphingobacterium</taxon>
    </lineage>
</organism>
<accession>A0ABV0C1N8</accession>
<proteinExistence type="predicted"/>
<sequence>MKTNNSLVAYALLRVAMGVNMLGHGLARIPKLDAFSDNMVTNFQKSWLPSLSIKIFGLALPFAEFLIGLLLIIGLFTYRTSVAGAILIILLLFGSSTIENWEAMGIQMIYALFFYQLITKINNNSYAADHLFKNKIRQNESNRI</sequence>
<comment type="subcellular location">
    <subcellularLocation>
        <location evidence="1">Membrane</location>
        <topology evidence="1">Multi-pass membrane protein</topology>
    </subcellularLocation>
</comment>
<reference evidence="6 7" key="1">
    <citation type="submission" date="2024-04" db="EMBL/GenBank/DDBJ databases">
        <title>WGS of bacteria from Torrens River.</title>
        <authorList>
            <person name="Wyrsch E.R."/>
            <person name="Drigo B."/>
        </authorList>
    </citation>
    <scope>NUCLEOTIDE SEQUENCE [LARGE SCALE GENOMIC DNA]</scope>
    <source>
        <strain evidence="6 7">TWI391</strain>
    </source>
</reference>
<evidence type="ECO:0000313" key="7">
    <source>
        <dbReference type="Proteomes" id="UP001409291"/>
    </source>
</evidence>
<evidence type="ECO:0000256" key="2">
    <source>
        <dbReference type="ARBA" id="ARBA00022692"/>
    </source>
</evidence>
<keyword evidence="7" id="KW-1185">Reference proteome</keyword>
<gene>
    <name evidence="6" type="ORF">ABE541_20415</name>
</gene>
<feature type="transmembrane region" description="Helical" evidence="5">
    <location>
        <begin position="7"/>
        <end position="27"/>
    </location>
</feature>
<keyword evidence="2 5" id="KW-0812">Transmembrane</keyword>
<evidence type="ECO:0000256" key="4">
    <source>
        <dbReference type="ARBA" id="ARBA00023136"/>
    </source>
</evidence>
<dbReference type="Proteomes" id="UP001409291">
    <property type="component" value="Unassembled WGS sequence"/>
</dbReference>
<evidence type="ECO:0000256" key="1">
    <source>
        <dbReference type="ARBA" id="ARBA00004141"/>
    </source>
</evidence>
<dbReference type="InterPro" id="IPR032808">
    <property type="entry name" value="DoxX"/>
</dbReference>